<dbReference type="EMBL" id="PYOU01000014">
    <property type="protein sequence ID" value="PSX07097.1"/>
    <property type="molecule type" value="Genomic_DNA"/>
</dbReference>
<sequence length="143" mass="16012">MARQNPDDNKVVTMMNLNPTNIVDAMLIVSRTTFLSIVGQGKNREQQAVILAASLDIEESETVVEMLSDCCPETSAMLSAFYSLELDYALINLINTHPDEYQRALEIIAECCPNTHEILTYMFALATVTREAGNLDKPVRNYH</sequence>
<evidence type="ECO:0000313" key="2">
    <source>
        <dbReference type="Proteomes" id="UP000240989"/>
    </source>
</evidence>
<name>A0ABX5H183_PHOAN</name>
<gene>
    <name evidence="1" type="ORF">C0W27_16130</name>
</gene>
<proteinExistence type="predicted"/>
<accession>A0ABX5H183</accession>
<dbReference type="Proteomes" id="UP000240989">
    <property type="component" value="Unassembled WGS sequence"/>
</dbReference>
<protein>
    <submittedName>
        <fullName evidence="1">Uncharacterized protein</fullName>
    </submittedName>
</protein>
<organism evidence="1 2">
    <name type="scientific">Photobacterium angustum</name>
    <dbReference type="NCBI Taxonomy" id="661"/>
    <lineage>
        <taxon>Bacteria</taxon>
        <taxon>Pseudomonadati</taxon>
        <taxon>Pseudomonadota</taxon>
        <taxon>Gammaproteobacteria</taxon>
        <taxon>Vibrionales</taxon>
        <taxon>Vibrionaceae</taxon>
        <taxon>Photobacterium</taxon>
    </lineage>
</organism>
<comment type="caution">
    <text evidence="1">The sequence shown here is derived from an EMBL/GenBank/DDBJ whole genome shotgun (WGS) entry which is preliminary data.</text>
</comment>
<keyword evidence="2" id="KW-1185">Reference proteome</keyword>
<evidence type="ECO:0000313" key="1">
    <source>
        <dbReference type="EMBL" id="PSX07097.1"/>
    </source>
</evidence>
<reference evidence="1 2" key="1">
    <citation type="submission" date="2018-01" db="EMBL/GenBank/DDBJ databases">
        <title>Whole genome sequencing of Histamine producing bacteria.</title>
        <authorList>
            <person name="Butler K."/>
        </authorList>
    </citation>
    <scope>NUCLEOTIDE SEQUENCE [LARGE SCALE GENOMIC DNA]</scope>
    <source>
        <strain evidence="1 2">A6-1</strain>
    </source>
</reference>